<gene>
    <name evidence="3" type="ORF">GCM10023187_25850</name>
</gene>
<feature type="compositionally biased region" description="Basic and acidic residues" evidence="1">
    <location>
        <begin position="901"/>
        <end position="919"/>
    </location>
</feature>
<name>A0ABP8KG22_9BACT</name>
<comment type="caution">
    <text evidence="3">The sequence shown here is derived from an EMBL/GenBank/DDBJ whole genome shotgun (WGS) entry which is preliminary data.</text>
</comment>
<feature type="signal peptide" evidence="2">
    <location>
        <begin position="1"/>
        <end position="17"/>
    </location>
</feature>
<dbReference type="Proteomes" id="UP001500936">
    <property type="component" value="Unassembled WGS sequence"/>
</dbReference>
<protein>
    <submittedName>
        <fullName evidence="3">Beta-propeller fold lactonase family protein</fullName>
    </submittedName>
</protein>
<dbReference type="RefSeq" id="WP_345267717.1">
    <property type="nucleotide sequence ID" value="NZ_BAABHB010000004.1"/>
</dbReference>
<dbReference type="Gene3D" id="3.40.720.10">
    <property type="entry name" value="Alkaline Phosphatase, subunit A"/>
    <property type="match status" value="2"/>
</dbReference>
<reference evidence="4" key="1">
    <citation type="journal article" date="2019" name="Int. J. Syst. Evol. Microbiol.">
        <title>The Global Catalogue of Microorganisms (GCM) 10K type strain sequencing project: providing services to taxonomists for standard genome sequencing and annotation.</title>
        <authorList>
            <consortium name="The Broad Institute Genomics Platform"/>
            <consortium name="The Broad Institute Genome Sequencing Center for Infectious Disease"/>
            <person name="Wu L."/>
            <person name="Ma J."/>
        </authorList>
    </citation>
    <scope>NUCLEOTIDE SEQUENCE [LARGE SCALE GENOMIC DNA]</scope>
    <source>
        <strain evidence="4">JCM 17925</strain>
    </source>
</reference>
<dbReference type="SUPFAM" id="SSF53649">
    <property type="entry name" value="Alkaline phosphatase-like"/>
    <property type="match status" value="1"/>
</dbReference>
<feature type="chain" id="PRO_5046218762" evidence="2">
    <location>
        <begin position="18"/>
        <end position="919"/>
    </location>
</feature>
<dbReference type="PANTHER" id="PTHR47197">
    <property type="entry name" value="PROTEIN NIRF"/>
    <property type="match status" value="1"/>
</dbReference>
<organism evidence="3 4">
    <name type="scientific">Nibrella viscosa</name>
    <dbReference type="NCBI Taxonomy" id="1084524"/>
    <lineage>
        <taxon>Bacteria</taxon>
        <taxon>Pseudomonadati</taxon>
        <taxon>Bacteroidota</taxon>
        <taxon>Cytophagia</taxon>
        <taxon>Cytophagales</taxon>
        <taxon>Spirosomataceae</taxon>
        <taxon>Nibrella</taxon>
    </lineage>
</organism>
<dbReference type="InterPro" id="IPR015943">
    <property type="entry name" value="WD40/YVTN_repeat-like_dom_sf"/>
</dbReference>
<feature type="region of interest" description="Disordered" evidence="1">
    <location>
        <begin position="889"/>
        <end position="919"/>
    </location>
</feature>
<dbReference type="Gene3D" id="2.130.10.10">
    <property type="entry name" value="YVTN repeat-like/Quinoprotein amine dehydrogenase"/>
    <property type="match status" value="2"/>
</dbReference>
<dbReference type="InterPro" id="IPR011045">
    <property type="entry name" value="N2O_reductase_N"/>
</dbReference>
<evidence type="ECO:0000256" key="1">
    <source>
        <dbReference type="SAM" id="MobiDB-lite"/>
    </source>
</evidence>
<dbReference type="InterPro" id="IPR017850">
    <property type="entry name" value="Alkaline_phosphatase_core_sf"/>
</dbReference>
<evidence type="ECO:0000256" key="2">
    <source>
        <dbReference type="SAM" id="SignalP"/>
    </source>
</evidence>
<sequence>MRLLFYSLWLITSVAWAQPKPGPRSVVTLQVPGRAEYCRIDTSGVAVLPSGRYVTPAGQVVRITHDPFGLAVSPDGRKAVALHDGVITLLDLQNRVTPVRIPDYATKKEDSPVAGGSFLGVAFAPDARTVYLSNGDKGKVIIFDTETRTRTGEIALDGPFNGVTYEDSFTSDLLLNPDANELLVLDRGNFRLVRIDLTSRQIKASIRVGRQPFGLALSPDKKLAFVANVGLFEYPRLPGVTPKNKDTMMLQFPAYGAFTKEMEKGVAVEGRKIPGLGSPNAPEAMSVWTINLATNTVVDRFKTGYQIGEMIEETEVVGGSSPNSVAVGSRYAYVSNATNDNISIIDYKTRKITGTIPLRVHKAIDRYRGLMPFGLALSRDEKTLYVALLAFNAVAVVDVPTRRVKGLIPTGWGPTKLALSPDNQTLYVVSARGLGAGPNGGQGFMKPPQGTYIGDIQLGLFQAVPVPDAPTLARYTRQVLDNTFQTVTVTDDGRNPLPPLPSLRKGRANPIRHIVYITKENRTYDEVLGQLKTGRGDSTLARFGLQVMARGEKDTIRQADVMPNHSRIAQQFAFSDNFYCDSDASIHGHHWMVGVIPNEWVEANSSTEASFKAFSKAPGRRFPRASGAIDPEDYNEIGGLWENLERHNISFYNFGEANEYAGNYEEPNNTQFGAAHPVPFPMPNAVFTRTSRNYAGYNTDIPDQFRMEQFETEFTAKWLKGKAKMPQLITMQVPNDHGSGPRPAAGYPFLHSYMADNDLAVGRILHFLSRTPYWKNMLVIITEDDPQGGVDHIDAHRSVLMMAGPYVKRNYVSKTHANFGSLLKVIYNLLGVPYVNQYDVTASLLQDFFTDKPDFRPYTAVLPDNRIFDPQKAMDVYQKTFDWSTIQKGPQAFRPGAGVPKMDDPNEQRAEHYRQQSGQ</sequence>
<evidence type="ECO:0000313" key="3">
    <source>
        <dbReference type="EMBL" id="GAA4406422.1"/>
    </source>
</evidence>
<dbReference type="SUPFAM" id="SSF50974">
    <property type="entry name" value="Nitrous oxide reductase, N-terminal domain"/>
    <property type="match status" value="1"/>
</dbReference>
<dbReference type="PANTHER" id="PTHR47197:SF3">
    <property type="entry name" value="DIHYDRO-HEME D1 DEHYDROGENASE"/>
    <property type="match status" value="1"/>
</dbReference>
<accession>A0ABP8KG22</accession>
<keyword evidence="4" id="KW-1185">Reference proteome</keyword>
<keyword evidence="2" id="KW-0732">Signal</keyword>
<dbReference type="InterPro" id="IPR051200">
    <property type="entry name" value="Host-pathogen_enzymatic-act"/>
</dbReference>
<proteinExistence type="predicted"/>
<dbReference type="EMBL" id="BAABHB010000004">
    <property type="protein sequence ID" value="GAA4406422.1"/>
    <property type="molecule type" value="Genomic_DNA"/>
</dbReference>
<evidence type="ECO:0000313" key="4">
    <source>
        <dbReference type="Proteomes" id="UP001500936"/>
    </source>
</evidence>